<evidence type="ECO:0000259" key="4">
    <source>
        <dbReference type="Pfam" id="PF07726"/>
    </source>
</evidence>
<dbReference type="PANTHER" id="PTHR42759">
    <property type="entry name" value="MOXR FAMILY PROTEIN"/>
    <property type="match status" value="1"/>
</dbReference>
<evidence type="ECO:0000256" key="1">
    <source>
        <dbReference type="ARBA" id="ARBA00022741"/>
    </source>
</evidence>
<dbReference type="PATRIC" id="fig|515635.4.peg.50"/>
<dbReference type="SUPFAM" id="SSF52540">
    <property type="entry name" value="P-loop containing nucleoside triphosphate hydrolases"/>
    <property type="match status" value="1"/>
</dbReference>
<dbReference type="InterPro" id="IPR027417">
    <property type="entry name" value="P-loop_NTPase"/>
</dbReference>
<dbReference type="Pfam" id="PF07726">
    <property type="entry name" value="AAA_3"/>
    <property type="match status" value="1"/>
</dbReference>
<dbReference type="Pfam" id="PF17863">
    <property type="entry name" value="AAA_lid_2"/>
    <property type="match status" value="1"/>
</dbReference>
<feature type="domain" description="ATPase AAA-3" evidence="4">
    <location>
        <begin position="43"/>
        <end position="171"/>
    </location>
</feature>
<evidence type="ECO:0000313" key="7">
    <source>
        <dbReference type="Proteomes" id="UP000007719"/>
    </source>
</evidence>
<dbReference type="HOGENOM" id="CLU_034716_2_2_0"/>
<sequence>MKTFLNEIVERLQLLRENIKKVIVGKDEVIDYVIVALLSRGNILLEDVPGVGKTVLAKSLAESIELDFRRIQFTPDTMPSDVLGVNVFNPKTLEFEFKPGPIFTNILLADEINRTSPRTQAGLLEAMDEGKVTIDGTTYELPKPFMVIATQNPREHFGTYPLPESQLDRFFISLSMGYLPMEEEVKMLENQKMIHPLERIEPVWKKEDLIKAQDLVKEIYIDKDILRYIVNIVNITRDDSLFSLGAGPRASISLMRGAQGYALLSGRDYVIPEDVIKMAVPILVHRVIPKEGSNMGRSFREDIIRDVLKRVKIPKVRLW</sequence>
<dbReference type="Gene3D" id="1.10.8.80">
    <property type="entry name" value="Magnesium chelatase subunit I, C-Terminal domain"/>
    <property type="match status" value="1"/>
</dbReference>
<accession>B8DYK5</accession>
<dbReference type="OrthoDB" id="9808397at2"/>
<dbReference type="RefSeq" id="WP_012582473.1">
    <property type="nucleotide sequence ID" value="NC_011661.1"/>
</dbReference>
<dbReference type="GO" id="GO:0016887">
    <property type="term" value="F:ATP hydrolysis activity"/>
    <property type="evidence" value="ECO:0007669"/>
    <property type="project" value="InterPro"/>
</dbReference>
<dbReference type="InterPro" id="IPR011703">
    <property type="entry name" value="ATPase_AAA-3"/>
</dbReference>
<feature type="domain" description="ChlI/MoxR AAA lid" evidence="5">
    <location>
        <begin position="236"/>
        <end position="304"/>
    </location>
</feature>
<name>B8DYK5_DICTD</name>
<dbReference type="FunFam" id="3.40.50.300:FF:000640">
    <property type="entry name" value="MoxR family ATPase"/>
    <property type="match status" value="1"/>
</dbReference>
<dbReference type="PIRSF" id="PIRSF002849">
    <property type="entry name" value="AAA_ATPase_chaperone_MoxR_prd"/>
    <property type="match status" value="1"/>
</dbReference>
<evidence type="ECO:0000259" key="5">
    <source>
        <dbReference type="Pfam" id="PF17863"/>
    </source>
</evidence>
<gene>
    <name evidence="6" type="ordered locus">Dtur_0049</name>
</gene>
<keyword evidence="2" id="KW-0067">ATP-binding</keyword>
<dbReference type="AlphaFoldDB" id="B8DYK5"/>
<proteinExistence type="inferred from homology"/>
<dbReference type="PANTHER" id="PTHR42759:SF5">
    <property type="entry name" value="METHANOL DEHYDROGENASE REGULATOR"/>
    <property type="match status" value="1"/>
</dbReference>
<dbReference type="InterPro" id="IPR050764">
    <property type="entry name" value="CbbQ/NirQ/NorQ/GpvN"/>
</dbReference>
<dbReference type="STRING" id="515635.Dtur_0049"/>
<organism evidence="6 7">
    <name type="scientific">Dictyoglomus turgidum (strain DSM 6724 / Z-1310)</name>
    <dbReference type="NCBI Taxonomy" id="515635"/>
    <lineage>
        <taxon>Bacteria</taxon>
        <taxon>Pseudomonadati</taxon>
        <taxon>Dictyoglomota</taxon>
        <taxon>Dictyoglomia</taxon>
        <taxon>Dictyoglomales</taxon>
        <taxon>Dictyoglomaceae</taxon>
        <taxon>Dictyoglomus</taxon>
    </lineage>
</organism>
<dbReference type="CDD" id="cd00009">
    <property type="entry name" value="AAA"/>
    <property type="match status" value="1"/>
</dbReference>
<keyword evidence="1" id="KW-0547">Nucleotide-binding</keyword>
<protein>
    <submittedName>
        <fullName evidence="6">ATPase associated with various cellular activities AAA_3</fullName>
    </submittedName>
</protein>
<dbReference type="Proteomes" id="UP000007719">
    <property type="component" value="Chromosome"/>
</dbReference>
<comment type="similarity">
    <text evidence="3">Belongs to the MoxR family.</text>
</comment>
<evidence type="ECO:0000256" key="2">
    <source>
        <dbReference type="ARBA" id="ARBA00022840"/>
    </source>
</evidence>
<dbReference type="Gene3D" id="3.40.50.300">
    <property type="entry name" value="P-loop containing nucleotide triphosphate hydrolases"/>
    <property type="match status" value="1"/>
</dbReference>
<dbReference type="InParanoid" id="B8DYK5"/>
<keyword evidence="7" id="KW-1185">Reference proteome</keyword>
<dbReference type="GO" id="GO:0005524">
    <property type="term" value="F:ATP binding"/>
    <property type="evidence" value="ECO:0007669"/>
    <property type="project" value="UniProtKB-KW"/>
</dbReference>
<evidence type="ECO:0000256" key="3">
    <source>
        <dbReference type="ARBA" id="ARBA00061607"/>
    </source>
</evidence>
<dbReference type="InterPro" id="IPR041628">
    <property type="entry name" value="ChlI/MoxR_AAA_lid"/>
</dbReference>
<dbReference type="EMBL" id="CP001251">
    <property type="protein sequence ID" value="ACK41387.1"/>
    <property type="molecule type" value="Genomic_DNA"/>
</dbReference>
<evidence type="ECO:0000313" key="6">
    <source>
        <dbReference type="EMBL" id="ACK41387.1"/>
    </source>
</evidence>
<dbReference type="EnsemblBacteria" id="ACK41387">
    <property type="protein sequence ID" value="ACK41387"/>
    <property type="gene ID" value="Dtur_0049"/>
</dbReference>
<dbReference type="KEGG" id="dtu:Dtur_0049"/>
<dbReference type="eggNOG" id="COG0714">
    <property type="taxonomic scope" value="Bacteria"/>
</dbReference>
<reference evidence="7" key="1">
    <citation type="journal article" date="2016" name="Front. Microbiol.">
        <title>The complete genome sequence of hyperthermophile Dictyoglomus turgidum DSM 6724 reveals a specialized carbohydrate fermentor.</title>
        <authorList>
            <person name="Brumm P.J."/>
            <person name="Gowda K."/>
            <person name="Robb F.T."/>
            <person name="Mead D.A."/>
        </authorList>
    </citation>
    <scope>NUCLEOTIDE SEQUENCE [LARGE SCALE GENOMIC DNA]</scope>
    <source>
        <strain evidence="7">DSM 6724 / Z-1310</strain>
    </source>
</reference>